<keyword evidence="6" id="KW-1185">Reference proteome</keyword>
<dbReference type="GO" id="GO:0009451">
    <property type="term" value="P:RNA modification"/>
    <property type="evidence" value="ECO:0007669"/>
    <property type="project" value="InterPro"/>
</dbReference>
<dbReference type="NCBIfam" id="TIGR00756">
    <property type="entry name" value="PPR"/>
    <property type="match status" value="3"/>
</dbReference>
<feature type="domain" description="DYW" evidence="4">
    <location>
        <begin position="531"/>
        <end position="623"/>
    </location>
</feature>
<evidence type="ECO:0000256" key="3">
    <source>
        <dbReference type="PROSITE-ProRule" id="PRU00708"/>
    </source>
</evidence>
<evidence type="ECO:0000313" key="6">
    <source>
        <dbReference type="Proteomes" id="UP000075243"/>
    </source>
</evidence>
<dbReference type="InterPro" id="IPR046848">
    <property type="entry name" value="E_motif"/>
</dbReference>
<feature type="repeat" description="PPR" evidence="3">
    <location>
        <begin position="74"/>
        <end position="108"/>
    </location>
</feature>
<dbReference type="GO" id="GO:0003723">
    <property type="term" value="F:RNA binding"/>
    <property type="evidence" value="ECO:0007669"/>
    <property type="project" value="InterPro"/>
</dbReference>
<organism evidence="5 6">
    <name type="scientific">Cajanus cajan</name>
    <name type="common">Pigeon pea</name>
    <name type="synonym">Cajanus indicus</name>
    <dbReference type="NCBI Taxonomy" id="3821"/>
    <lineage>
        <taxon>Eukaryota</taxon>
        <taxon>Viridiplantae</taxon>
        <taxon>Streptophyta</taxon>
        <taxon>Embryophyta</taxon>
        <taxon>Tracheophyta</taxon>
        <taxon>Spermatophyta</taxon>
        <taxon>Magnoliopsida</taxon>
        <taxon>eudicotyledons</taxon>
        <taxon>Gunneridae</taxon>
        <taxon>Pentapetalae</taxon>
        <taxon>rosids</taxon>
        <taxon>fabids</taxon>
        <taxon>Fabales</taxon>
        <taxon>Fabaceae</taxon>
        <taxon>Papilionoideae</taxon>
        <taxon>50 kb inversion clade</taxon>
        <taxon>NPAAA clade</taxon>
        <taxon>indigoferoid/millettioid clade</taxon>
        <taxon>Phaseoleae</taxon>
        <taxon>Cajanus</taxon>
    </lineage>
</organism>
<dbReference type="OMA" id="WNACISN"/>
<dbReference type="Pfam" id="PF20431">
    <property type="entry name" value="E_motif"/>
    <property type="match status" value="1"/>
</dbReference>
<dbReference type="Proteomes" id="UP000075243">
    <property type="component" value="Chromosome 2"/>
</dbReference>
<accession>A0A151U6V7</accession>
<name>A0A151U6V7_CAJCA</name>
<proteinExistence type="inferred from homology"/>
<dbReference type="Pfam" id="PF14432">
    <property type="entry name" value="DYW_deaminase"/>
    <property type="match status" value="1"/>
</dbReference>
<dbReference type="EMBL" id="CM003604">
    <property type="protein sequence ID" value="KYP75022.1"/>
    <property type="molecule type" value="Genomic_DNA"/>
</dbReference>
<protein>
    <submittedName>
        <fullName evidence="5">Pentatricopeptide repeat-containing protein At4g14850 family</fullName>
    </submittedName>
</protein>
<gene>
    <name evidence="5" type="ORF">KK1_007719</name>
</gene>
<evidence type="ECO:0000313" key="5">
    <source>
        <dbReference type="EMBL" id="KYP75022.1"/>
    </source>
</evidence>
<dbReference type="FunFam" id="1.25.40.10:FF:001211">
    <property type="entry name" value="Pentatricopeptide repeat-containing protein"/>
    <property type="match status" value="1"/>
</dbReference>
<feature type="repeat" description="PPR" evidence="3">
    <location>
        <begin position="283"/>
        <end position="313"/>
    </location>
</feature>
<dbReference type="PANTHER" id="PTHR47926">
    <property type="entry name" value="PENTATRICOPEPTIDE REPEAT-CONTAINING PROTEIN"/>
    <property type="match status" value="1"/>
</dbReference>
<dbReference type="FunFam" id="1.25.40.10:FF:000681">
    <property type="entry name" value="Pentatricopeptide repeat-containing protein"/>
    <property type="match status" value="1"/>
</dbReference>
<dbReference type="InterPro" id="IPR002885">
    <property type="entry name" value="PPR_rpt"/>
</dbReference>
<evidence type="ECO:0000256" key="1">
    <source>
        <dbReference type="ARBA" id="ARBA00006643"/>
    </source>
</evidence>
<dbReference type="Gene3D" id="1.25.40.10">
    <property type="entry name" value="Tetratricopeptide repeat domain"/>
    <property type="match status" value="4"/>
</dbReference>
<dbReference type="InterPro" id="IPR046960">
    <property type="entry name" value="PPR_At4g14850-like_plant"/>
</dbReference>
<dbReference type="InterPro" id="IPR011990">
    <property type="entry name" value="TPR-like_helical_dom_sf"/>
</dbReference>
<comment type="similarity">
    <text evidence="1">Belongs to the PPR family. PCMP-H subfamily.</text>
</comment>
<feature type="repeat" description="PPR" evidence="3">
    <location>
        <begin position="314"/>
        <end position="348"/>
    </location>
</feature>
<dbReference type="InterPro" id="IPR032867">
    <property type="entry name" value="DYW_dom"/>
</dbReference>
<evidence type="ECO:0000259" key="4">
    <source>
        <dbReference type="Pfam" id="PF14432"/>
    </source>
</evidence>
<dbReference type="PROSITE" id="PS51375">
    <property type="entry name" value="PPR"/>
    <property type="match status" value="3"/>
</dbReference>
<dbReference type="AlphaFoldDB" id="A0A151U6V7"/>
<dbReference type="Pfam" id="PF01535">
    <property type="entry name" value="PPR"/>
    <property type="match status" value="6"/>
</dbReference>
<dbReference type="FunFam" id="1.25.40.10:FF:000668">
    <property type="entry name" value="Pentatricopeptide repeat-containing protein, mitochondrial"/>
    <property type="match status" value="1"/>
</dbReference>
<sequence length="623" mass="69262">MNVLPPNPNLLASLLESALSTHSPLLARAVHALILKTHDPPLPSFLCNHLVNTYSKLDLLNSAQLVLSLTNPRTVVTWTSLISGCVRNRRFASALLHFSNMRRDSVPPNDFTFPCAFKASASLHMPLTGKQLHAFAFKGGQIFDVFVGCSAFDMYSKTGLRREARNMFDEMPHRNLATWNAEDVSVANGLIDFYGKCGDIASSEMVFDRIDRRNVVSWGSMLATLVQNHEEERACMVFLQARKEVEPTDFMISSVLSACAELGGLELGRSVHALAVKACVEENIFVGSALVDMYGKCGSIENAEQVFSEMPERNLVTWNAMIGGYAHLGDVDMALSLFEEMTLGSCGIAPSYVTLVSVLSACSRAGAVERGLQIFESMRGRYGIEPGAEHYACVVDLLGRSGLVDRAYEFIKRMPILPTIPVWGALLAACRMHGKTKLGKIAAEKLFELDPDDSGNHVVFSNMLASAGRWEEATIVRKEMRDIGIKKNVGYSWVAVKNRVHVFQAKDSSHEKNSEIQAMLAKLRWEMKKAGYVPDTNLSLFDLEEEEKASEVWYHSEKIALAFGLIALPHGVPIRITKNLRICGDCHSAIKFISKIVGREIIVRDNNRFHRFKDGWCSCKDYW</sequence>
<dbReference type="PANTHER" id="PTHR47926:SF398">
    <property type="entry name" value="PENTATRICOPEPTIDE REPEAT-CONTAINING PROTEIN"/>
    <property type="match status" value="1"/>
</dbReference>
<reference evidence="5 6" key="1">
    <citation type="journal article" date="2012" name="Nat. Biotechnol.">
        <title>Draft genome sequence of pigeonpea (Cajanus cajan), an orphan legume crop of resource-poor farmers.</title>
        <authorList>
            <person name="Varshney R.K."/>
            <person name="Chen W."/>
            <person name="Li Y."/>
            <person name="Bharti A.K."/>
            <person name="Saxena R.K."/>
            <person name="Schlueter J.A."/>
            <person name="Donoghue M.T."/>
            <person name="Azam S."/>
            <person name="Fan G."/>
            <person name="Whaley A.M."/>
            <person name="Farmer A.D."/>
            <person name="Sheridan J."/>
            <person name="Iwata A."/>
            <person name="Tuteja R."/>
            <person name="Penmetsa R.V."/>
            <person name="Wu W."/>
            <person name="Upadhyaya H.D."/>
            <person name="Yang S.P."/>
            <person name="Shah T."/>
            <person name="Saxena K.B."/>
            <person name="Michael T."/>
            <person name="McCombie W.R."/>
            <person name="Yang B."/>
            <person name="Zhang G."/>
            <person name="Yang H."/>
            <person name="Wang J."/>
            <person name="Spillane C."/>
            <person name="Cook D.R."/>
            <person name="May G.D."/>
            <person name="Xu X."/>
            <person name="Jackson S.A."/>
        </authorList>
    </citation>
    <scope>NUCLEOTIDE SEQUENCE [LARGE SCALE GENOMIC DNA]</scope>
    <source>
        <strain evidence="6">cv. Asha</strain>
    </source>
</reference>
<keyword evidence="2" id="KW-0677">Repeat</keyword>
<dbReference type="Gramene" id="C.cajan_07513.t">
    <property type="protein sequence ID" value="C.cajan_07513.t"/>
    <property type="gene ID" value="C.cajan_07513"/>
</dbReference>
<dbReference type="Pfam" id="PF13041">
    <property type="entry name" value="PPR_2"/>
    <property type="match status" value="1"/>
</dbReference>
<evidence type="ECO:0000256" key="2">
    <source>
        <dbReference type="ARBA" id="ARBA00022737"/>
    </source>
</evidence>
<dbReference type="GO" id="GO:0008270">
    <property type="term" value="F:zinc ion binding"/>
    <property type="evidence" value="ECO:0007669"/>
    <property type="project" value="InterPro"/>
</dbReference>
<dbReference type="FunFam" id="1.25.40.10:FF:000196">
    <property type="entry name" value="Pentatricopeptide repeat-containing protein At4g14850"/>
    <property type="match status" value="1"/>
</dbReference>